<evidence type="ECO:0000256" key="1">
    <source>
        <dbReference type="SAM" id="MobiDB-lite"/>
    </source>
</evidence>
<feature type="signal peptide" evidence="2">
    <location>
        <begin position="1"/>
        <end position="30"/>
    </location>
</feature>
<protein>
    <recommendedName>
        <fullName evidence="5">SH3 domain-containing protein</fullName>
    </recommendedName>
</protein>
<evidence type="ECO:0008006" key="5">
    <source>
        <dbReference type="Google" id="ProtNLM"/>
    </source>
</evidence>
<proteinExistence type="predicted"/>
<feature type="chain" id="PRO_5042196090" description="SH3 domain-containing protein" evidence="2">
    <location>
        <begin position="31"/>
        <end position="226"/>
    </location>
</feature>
<evidence type="ECO:0000256" key="2">
    <source>
        <dbReference type="SAM" id="SignalP"/>
    </source>
</evidence>
<dbReference type="AlphaFoldDB" id="A0AAE3GQQ9"/>
<sequence>MKIISYWSKSVALCALISSTAVSFVVPATAVGSNTTDDTMSSSQPASFESQGDLQLAQSLMGECRAAKERIFVYSQRSSSSQTLGTVNPDGEVTLADSGSGGWIAVSAPLTGYVQANSLKPCKNMNSPKPNPPASNTPKPNPPASTSSGGDCRQVKFPEGLVIRQNPNSGTVVGRLMMGNTVRLANPRRSEKDSQGRTWVQIATPKAGWISSGFPEGNLGMEMSCK</sequence>
<dbReference type="EMBL" id="JAMZMM010000085">
    <property type="protein sequence ID" value="MCP2728975.1"/>
    <property type="molecule type" value="Genomic_DNA"/>
</dbReference>
<accession>A0AAE3GQQ9</accession>
<keyword evidence="2" id="KW-0732">Signal</keyword>
<reference evidence="3" key="1">
    <citation type="submission" date="2022-06" db="EMBL/GenBank/DDBJ databases">
        <title>New cyanobacteria of genus Symplocastrum in benthos of Lake Baikal.</title>
        <authorList>
            <person name="Sorokovikova E."/>
            <person name="Tikhonova I."/>
            <person name="Krasnopeev A."/>
            <person name="Evseev P."/>
            <person name="Gladkikh A."/>
            <person name="Belykh O."/>
        </authorList>
    </citation>
    <scope>NUCLEOTIDE SEQUENCE</scope>
    <source>
        <strain evidence="3">BBK-W-15</strain>
    </source>
</reference>
<evidence type="ECO:0000313" key="3">
    <source>
        <dbReference type="EMBL" id="MCP2728975.1"/>
    </source>
</evidence>
<evidence type="ECO:0000313" key="4">
    <source>
        <dbReference type="Proteomes" id="UP001204953"/>
    </source>
</evidence>
<feature type="compositionally biased region" description="Pro residues" evidence="1">
    <location>
        <begin position="129"/>
        <end position="143"/>
    </location>
</feature>
<feature type="region of interest" description="Disordered" evidence="1">
    <location>
        <begin position="121"/>
        <end position="154"/>
    </location>
</feature>
<dbReference type="Proteomes" id="UP001204953">
    <property type="component" value="Unassembled WGS sequence"/>
</dbReference>
<name>A0AAE3GQQ9_9CYAN</name>
<keyword evidence="4" id="KW-1185">Reference proteome</keyword>
<dbReference type="RefSeq" id="WP_254011764.1">
    <property type="nucleotide sequence ID" value="NZ_JAMZMM010000085.1"/>
</dbReference>
<gene>
    <name evidence="3" type="ORF">NJ959_10960</name>
</gene>
<comment type="caution">
    <text evidence="3">The sequence shown here is derived from an EMBL/GenBank/DDBJ whole genome shotgun (WGS) entry which is preliminary data.</text>
</comment>
<organism evidence="3 4">
    <name type="scientific">Limnofasciculus baicalensis BBK-W-15</name>
    <dbReference type="NCBI Taxonomy" id="2699891"/>
    <lineage>
        <taxon>Bacteria</taxon>
        <taxon>Bacillati</taxon>
        <taxon>Cyanobacteriota</taxon>
        <taxon>Cyanophyceae</taxon>
        <taxon>Coleofasciculales</taxon>
        <taxon>Coleofasciculaceae</taxon>
        <taxon>Limnofasciculus</taxon>
        <taxon>Limnofasciculus baicalensis</taxon>
    </lineage>
</organism>